<dbReference type="Proteomes" id="UP001189429">
    <property type="component" value="Unassembled WGS sequence"/>
</dbReference>
<feature type="compositionally biased region" description="Low complexity" evidence="1">
    <location>
        <begin position="155"/>
        <end position="166"/>
    </location>
</feature>
<protein>
    <submittedName>
        <fullName evidence="2">Uncharacterized protein</fullName>
    </submittedName>
</protein>
<reference evidence="2" key="1">
    <citation type="submission" date="2023-10" db="EMBL/GenBank/DDBJ databases">
        <authorList>
            <person name="Chen Y."/>
            <person name="Shah S."/>
            <person name="Dougan E. K."/>
            <person name="Thang M."/>
            <person name="Chan C."/>
        </authorList>
    </citation>
    <scope>NUCLEOTIDE SEQUENCE [LARGE SCALE GENOMIC DNA]</scope>
</reference>
<feature type="compositionally biased region" description="Basic residues" evidence="1">
    <location>
        <begin position="1"/>
        <end position="10"/>
    </location>
</feature>
<evidence type="ECO:0000256" key="1">
    <source>
        <dbReference type="SAM" id="MobiDB-lite"/>
    </source>
</evidence>
<comment type="caution">
    <text evidence="2">The sequence shown here is derived from an EMBL/GenBank/DDBJ whole genome shotgun (WGS) entry which is preliminary data.</text>
</comment>
<feature type="region of interest" description="Disordered" evidence="1">
    <location>
        <begin position="148"/>
        <end position="178"/>
    </location>
</feature>
<sequence length="178" mass="18758">MRRQGSRRWRCAPGPRGRTGPCGRGAPPPPRRRGPSTMRRTDGSASLRGVLRRLPLPPGCAVLCLDRASEQPRVFGQLRAPGGAATSGFGEGGESDGLAEWVATDAVDQWGAPWPFAAACGVGASLDFCAGRSYVCVLLVGFEGAEPPRRERAAPRGAAFRPPAAGQHRFGATVRTLQ</sequence>
<name>A0ABN9S289_9DINO</name>
<evidence type="ECO:0000313" key="2">
    <source>
        <dbReference type="EMBL" id="CAK0825732.1"/>
    </source>
</evidence>
<feature type="compositionally biased region" description="Low complexity" evidence="1">
    <location>
        <begin position="11"/>
        <end position="25"/>
    </location>
</feature>
<gene>
    <name evidence="2" type="ORF">PCOR1329_LOCUS25780</name>
</gene>
<organism evidence="2 3">
    <name type="scientific">Prorocentrum cordatum</name>
    <dbReference type="NCBI Taxonomy" id="2364126"/>
    <lineage>
        <taxon>Eukaryota</taxon>
        <taxon>Sar</taxon>
        <taxon>Alveolata</taxon>
        <taxon>Dinophyceae</taxon>
        <taxon>Prorocentrales</taxon>
        <taxon>Prorocentraceae</taxon>
        <taxon>Prorocentrum</taxon>
    </lineage>
</organism>
<feature type="region of interest" description="Disordered" evidence="1">
    <location>
        <begin position="1"/>
        <end position="46"/>
    </location>
</feature>
<accession>A0ABN9S289</accession>
<evidence type="ECO:0000313" key="3">
    <source>
        <dbReference type="Proteomes" id="UP001189429"/>
    </source>
</evidence>
<proteinExistence type="predicted"/>
<keyword evidence="3" id="KW-1185">Reference proteome</keyword>
<feature type="non-terminal residue" evidence="2">
    <location>
        <position position="178"/>
    </location>
</feature>
<dbReference type="EMBL" id="CAUYUJ010009047">
    <property type="protein sequence ID" value="CAK0825732.1"/>
    <property type="molecule type" value="Genomic_DNA"/>
</dbReference>